<evidence type="ECO:0000313" key="3">
    <source>
        <dbReference type="Proteomes" id="UP000279908"/>
    </source>
</evidence>
<dbReference type="InterPro" id="IPR057736">
    <property type="entry name" value="SAF_PseI/NeuA/NeuB"/>
</dbReference>
<dbReference type="InterPro" id="IPR013785">
    <property type="entry name" value="Aldolase_TIM"/>
</dbReference>
<reference evidence="2 3" key="1">
    <citation type="submission" date="2018-12" db="EMBL/GenBank/DDBJ databases">
        <authorList>
            <person name="Lunina O.N."/>
            <person name="Grouzdev D.S."/>
            <person name="Gorlenko V.M."/>
            <person name="Savvichev A.S."/>
        </authorList>
    </citation>
    <scope>NUCLEOTIDE SEQUENCE [LARGE SCALE GENOMIC DNA]</scope>
    <source>
        <strain evidence="2 3">BrKhr-17</strain>
    </source>
</reference>
<dbReference type="SUPFAM" id="SSF51658">
    <property type="entry name" value="Xylose isomerase-like"/>
    <property type="match status" value="1"/>
</dbReference>
<dbReference type="GO" id="GO:0047444">
    <property type="term" value="F:N-acylneuraminate-9-phosphate synthase activity"/>
    <property type="evidence" value="ECO:0007669"/>
    <property type="project" value="TreeGrafter"/>
</dbReference>
<gene>
    <name evidence="2" type="ORF">EKD02_08700</name>
</gene>
<dbReference type="InterPro" id="IPR013022">
    <property type="entry name" value="Xyl_isomerase-like_TIM-brl"/>
</dbReference>
<dbReference type="InterPro" id="IPR036732">
    <property type="entry name" value="AFP_Neu5c_C_sf"/>
</dbReference>
<dbReference type="EMBL" id="RXYK01000015">
    <property type="protein sequence ID" value="RTY36005.1"/>
    <property type="molecule type" value="Genomic_DNA"/>
</dbReference>
<comment type="caution">
    <text evidence="2">The sequence shown here is derived from an EMBL/GenBank/DDBJ whole genome shotgun (WGS) entry which is preliminary data.</text>
</comment>
<dbReference type="InterPro" id="IPR013974">
    <property type="entry name" value="SAF"/>
</dbReference>
<sequence length="628" mass="70822">MRISDFTIGAGRVFVIAEVGNNHNGSLERAIEMVDLVAGTGADCVKFQMRTLDEVYRQRTLRKDGEDLSTEYILDLLERFELSIEEHKKLFDYCRTKGILYLCTPWDKKSVDVLELFGVEGYKVASADLTNLPLLDRLAETGRPLILSAGMSTLDEVRQSVGFLGSRHADFALLHCNSTYPAPFHDIQLKWMDRLRELHPIVGYSGHERGIAVSLAAVGMGASIIERHFTLDRKMEGPDHAASLEFGEFRALVQGIREIEEALGEGKERKLSQGEMINRENLGKSLVASMSLAKGTALEARHIIVRSPGQGLSPQKYDLLIGKVLRRDMAIEDFFYPSDLETETVQPRQYRFSHPWGIPVRYHDFREYHDRIKPDFFEFHLSYSDMELDPSKFLRGSYDCGFVVHAPELFAGSRLMDLATPDKDYRDHSIQETQRVIDITRALKAFFPNTDRPQIVANIGGFTMDAPLAPDQILSYYEQFAESLAQLNMDGVELIPQTMAPFPWHFGGQRYQNLFVKSEEIVAWCEKLNLRMCFDVSHSALACNHLGVDFYDFAASIAPYTAHLHLGDAEGVNGEGLQIGEGGIDFKRLGEILNQGCPNATFIPEIWQGHKNGGEGFWIALERLEGLL</sequence>
<feature type="domain" description="AFP-like" evidence="1">
    <location>
        <begin position="285"/>
        <end position="343"/>
    </location>
</feature>
<dbReference type="SUPFAM" id="SSF51569">
    <property type="entry name" value="Aldolase"/>
    <property type="match status" value="1"/>
</dbReference>
<accession>A0A432ATR5</accession>
<dbReference type="Pfam" id="PF03102">
    <property type="entry name" value="NeuB"/>
    <property type="match status" value="1"/>
</dbReference>
<dbReference type="PANTHER" id="PTHR42966:SF3">
    <property type="entry name" value="BLR5971 PROTEIN"/>
    <property type="match status" value="1"/>
</dbReference>
<dbReference type="GO" id="GO:0016051">
    <property type="term" value="P:carbohydrate biosynthetic process"/>
    <property type="evidence" value="ECO:0007669"/>
    <property type="project" value="InterPro"/>
</dbReference>
<evidence type="ECO:0000313" key="2">
    <source>
        <dbReference type="EMBL" id="RTY36005.1"/>
    </source>
</evidence>
<dbReference type="Proteomes" id="UP000279908">
    <property type="component" value="Unassembled WGS sequence"/>
</dbReference>
<evidence type="ECO:0000259" key="1">
    <source>
        <dbReference type="PROSITE" id="PS50844"/>
    </source>
</evidence>
<dbReference type="InterPro" id="IPR013132">
    <property type="entry name" value="PseI/NeuA/B-like_N"/>
</dbReference>
<organism evidence="2 3">
    <name type="scientific">Chlorobium phaeovibrioides</name>
    <dbReference type="NCBI Taxonomy" id="1094"/>
    <lineage>
        <taxon>Bacteria</taxon>
        <taxon>Pseudomonadati</taxon>
        <taxon>Chlorobiota</taxon>
        <taxon>Chlorobiia</taxon>
        <taxon>Chlorobiales</taxon>
        <taxon>Chlorobiaceae</taxon>
        <taxon>Chlorobium/Pelodictyon group</taxon>
        <taxon>Chlorobium</taxon>
    </lineage>
</organism>
<dbReference type="PROSITE" id="PS50844">
    <property type="entry name" value="AFP_LIKE"/>
    <property type="match status" value="1"/>
</dbReference>
<dbReference type="CDD" id="cd11615">
    <property type="entry name" value="SAF_NeuB_like"/>
    <property type="match status" value="1"/>
</dbReference>
<dbReference type="Pfam" id="PF08666">
    <property type="entry name" value="SAF"/>
    <property type="match status" value="1"/>
</dbReference>
<protein>
    <submittedName>
        <fullName evidence="2">Acetylneuraminic acid synthetase</fullName>
    </submittedName>
</protein>
<dbReference type="Pfam" id="PF01261">
    <property type="entry name" value="AP_endonuc_2"/>
    <property type="match status" value="1"/>
</dbReference>
<dbReference type="Gene3D" id="3.20.20.150">
    <property type="entry name" value="Divalent-metal-dependent TIM barrel enzymes"/>
    <property type="match status" value="1"/>
</dbReference>
<dbReference type="SMART" id="SM00858">
    <property type="entry name" value="SAF"/>
    <property type="match status" value="1"/>
</dbReference>
<proteinExistence type="predicted"/>
<dbReference type="InterPro" id="IPR036237">
    <property type="entry name" value="Xyl_isomerase-like_sf"/>
</dbReference>
<dbReference type="InterPro" id="IPR051690">
    <property type="entry name" value="PseI-like"/>
</dbReference>
<dbReference type="SUPFAM" id="SSF51269">
    <property type="entry name" value="AFP III-like domain"/>
    <property type="match status" value="1"/>
</dbReference>
<dbReference type="Gene3D" id="3.20.20.70">
    <property type="entry name" value="Aldolase class I"/>
    <property type="match status" value="1"/>
</dbReference>
<dbReference type="PANTHER" id="PTHR42966">
    <property type="entry name" value="N-ACETYLNEURAMINATE SYNTHASE"/>
    <property type="match status" value="1"/>
</dbReference>
<name>A0A432ATR5_CHLPH</name>
<dbReference type="InterPro" id="IPR006190">
    <property type="entry name" value="SAF_AFP_Neu5Ac"/>
</dbReference>
<dbReference type="Gene3D" id="3.90.1210.10">
    <property type="entry name" value="Antifreeze-like/N-acetylneuraminic acid synthase C-terminal domain"/>
    <property type="match status" value="1"/>
</dbReference>
<dbReference type="AlphaFoldDB" id="A0A432ATR5"/>